<feature type="compositionally biased region" description="Polar residues" evidence="1">
    <location>
        <begin position="220"/>
        <end position="233"/>
    </location>
</feature>
<proteinExistence type="predicted"/>
<feature type="compositionally biased region" description="Low complexity" evidence="1">
    <location>
        <begin position="527"/>
        <end position="540"/>
    </location>
</feature>
<protein>
    <recommendedName>
        <fullName evidence="4">HTH CENPB-type domain-containing protein</fullName>
    </recommendedName>
</protein>
<feature type="region of interest" description="Disordered" evidence="1">
    <location>
        <begin position="266"/>
        <end position="297"/>
    </location>
</feature>
<evidence type="ECO:0008006" key="4">
    <source>
        <dbReference type="Google" id="ProtNLM"/>
    </source>
</evidence>
<sequence>MERLFYLLLTRYVRYVRALDIADTLYIKQRDIPTRFKNQRPGSDWFTAFRRRHNPSIKKPQSIEHIRYDQSNPWVVYEYFEKLNQIINDYNLTGKLAIGQKCKRKTNASGRENTSVLLGIAADGTLMPPLCVFKRKRNGKLDKRMCYPNCSISHGAWLDGNECPSRNVIPVTGFHRGELARYKKNLLCRDNGRPSITISDKTISLVHQLVIFANIETDSDPTSLVQHPSTSVDAETHPQPTPVVDHPIENHTQPTPVVDHRIENHTQPTPVVDHPTTSSTADMTEDRELANTENSNKKSFEEMLLDIFRKESKPQKEVKRRRIVQNCEIITTEEYLKKKEQEEREKTNKAIENKNNDYEESDTSNTMSLQDSDHDPRFSSTDDDNEDIVSDFLLQPGDFCLSISQPDIVEEVVQEKGQPDNLSTDTPTEDSVRRNTATNKKTKISNENIIEILNKRAEERTKLLKTIGEASVKPRNHPIKTFFESMAETVMTFPTFLTVQAKQEVLRVISELELQACETTLDNRNFSSTSTYTTPTVSRTPVDDSATHGLHTPHMQSCHQ</sequence>
<evidence type="ECO:0000313" key="3">
    <source>
        <dbReference type="Proteomes" id="UP001458880"/>
    </source>
</evidence>
<keyword evidence="3" id="KW-1185">Reference proteome</keyword>
<dbReference type="AlphaFoldDB" id="A0AAW1KP92"/>
<name>A0AAW1KP92_POPJA</name>
<organism evidence="2 3">
    <name type="scientific">Popillia japonica</name>
    <name type="common">Japanese beetle</name>
    <dbReference type="NCBI Taxonomy" id="7064"/>
    <lineage>
        <taxon>Eukaryota</taxon>
        <taxon>Metazoa</taxon>
        <taxon>Ecdysozoa</taxon>
        <taxon>Arthropoda</taxon>
        <taxon>Hexapoda</taxon>
        <taxon>Insecta</taxon>
        <taxon>Pterygota</taxon>
        <taxon>Neoptera</taxon>
        <taxon>Endopterygota</taxon>
        <taxon>Coleoptera</taxon>
        <taxon>Polyphaga</taxon>
        <taxon>Scarabaeiformia</taxon>
        <taxon>Scarabaeidae</taxon>
        <taxon>Rutelinae</taxon>
        <taxon>Popillia</taxon>
    </lineage>
</organism>
<reference evidence="2 3" key="1">
    <citation type="journal article" date="2024" name="BMC Genomics">
        <title>De novo assembly and annotation of Popillia japonica's genome with initial clues to its potential as an invasive pest.</title>
        <authorList>
            <person name="Cucini C."/>
            <person name="Boschi S."/>
            <person name="Funari R."/>
            <person name="Cardaioli E."/>
            <person name="Iannotti N."/>
            <person name="Marturano G."/>
            <person name="Paoli F."/>
            <person name="Bruttini M."/>
            <person name="Carapelli A."/>
            <person name="Frati F."/>
            <person name="Nardi F."/>
        </authorList>
    </citation>
    <scope>NUCLEOTIDE SEQUENCE [LARGE SCALE GENOMIC DNA]</scope>
    <source>
        <strain evidence="2">DMR45628</strain>
    </source>
</reference>
<evidence type="ECO:0000313" key="2">
    <source>
        <dbReference type="EMBL" id="KAK9721576.1"/>
    </source>
</evidence>
<feature type="compositionally biased region" description="Polar residues" evidence="1">
    <location>
        <begin position="266"/>
        <end position="282"/>
    </location>
</feature>
<feature type="region of interest" description="Disordered" evidence="1">
    <location>
        <begin position="220"/>
        <end position="251"/>
    </location>
</feature>
<feature type="region of interest" description="Disordered" evidence="1">
    <location>
        <begin position="339"/>
        <end position="385"/>
    </location>
</feature>
<evidence type="ECO:0000256" key="1">
    <source>
        <dbReference type="SAM" id="MobiDB-lite"/>
    </source>
</evidence>
<dbReference type="Proteomes" id="UP001458880">
    <property type="component" value="Unassembled WGS sequence"/>
</dbReference>
<accession>A0AAW1KP92</accession>
<feature type="compositionally biased region" description="Basic and acidic residues" evidence="1">
    <location>
        <begin position="284"/>
        <end position="297"/>
    </location>
</feature>
<feature type="region of interest" description="Disordered" evidence="1">
    <location>
        <begin position="525"/>
        <end position="560"/>
    </location>
</feature>
<dbReference type="EMBL" id="JASPKY010000197">
    <property type="protein sequence ID" value="KAK9721576.1"/>
    <property type="molecule type" value="Genomic_DNA"/>
</dbReference>
<comment type="caution">
    <text evidence="2">The sequence shown here is derived from an EMBL/GenBank/DDBJ whole genome shotgun (WGS) entry which is preliminary data.</text>
</comment>
<feature type="region of interest" description="Disordered" evidence="1">
    <location>
        <begin position="414"/>
        <end position="436"/>
    </location>
</feature>
<gene>
    <name evidence="2" type="ORF">QE152_g20839</name>
</gene>
<feature type="compositionally biased region" description="Basic and acidic residues" evidence="1">
    <location>
        <begin position="339"/>
        <end position="357"/>
    </location>
</feature>